<protein>
    <submittedName>
        <fullName evidence="1">Uncharacterized protein</fullName>
    </submittedName>
</protein>
<dbReference type="AlphaFoldDB" id="A0A6J8DSZ2"/>
<proteinExistence type="predicted"/>
<sequence>MCSRLLDEFSTQHNEQMCVAYMEVFKDTDRKAAMKFLTENNNICCIPLRDLQQDQQHTLTYHMKQESMCIQKHKATVIKNRSSTCIHKLLHEEEMYISRRMRRRQKFKTRNHKIISEPRERKKDFIRDSYRLDFTMFNYDGKNYGNSFVLKTSSKQFH</sequence>
<evidence type="ECO:0000313" key="1">
    <source>
        <dbReference type="EMBL" id="CAC5411186.1"/>
    </source>
</evidence>
<reference evidence="1 2" key="1">
    <citation type="submission" date="2020-06" db="EMBL/GenBank/DDBJ databases">
        <authorList>
            <person name="Li R."/>
            <person name="Bekaert M."/>
        </authorList>
    </citation>
    <scope>NUCLEOTIDE SEQUENCE [LARGE SCALE GENOMIC DNA]</scope>
    <source>
        <strain evidence="2">wild</strain>
    </source>
</reference>
<dbReference type="Proteomes" id="UP000507470">
    <property type="component" value="Unassembled WGS sequence"/>
</dbReference>
<gene>
    <name evidence="1" type="ORF">MCOR_44306</name>
</gene>
<name>A0A6J8DSZ2_MYTCO</name>
<evidence type="ECO:0000313" key="2">
    <source>
        <dbReference type="Proteomes" id="UP000507470"/>
    </source>
</evidence>
<accession>A0A6J8DSZ2</accession>
<organism evidence="1 2">
    <name type="scientific">Mytilus coruscus</name>
    <name type="common">Sea mussel</name>
    <dbReference type="NCBI Taxonomy" id="42192"/>
    <lineage>
        <taxon>Eukaryota</taxon>
        <taxon>Metazoa</taxon>
        <taxon>Spiralia</taxon>
        <taxon>Lophotrochozoa</taxon>
        <taxon>Mollusca</taxon>
        <taxon>Bivalvia</taxon>
        <taxon>Autobranchia</taxon>
        <taxon>Pteriomorphia</taxon>
        <taxon>Mytilida</taxon>
        <taxon>Mytiloidea</taxon>
        <taxon>Mytilidae</taxon>
        <taxon>Mytilinae</taxon>
        <taxon>Mytilus</taxon>
    </lineage>
</organism>
<dbReference type="EMBL" id="CACVKT020007831">
    <property type="protein sequence ID" value="CAC5411186.1"/>
    <property type="molecule type" value="Genomic_DNA"/>
</dbReference>
<keyword evidence="2" id="KW-1185">Reference proteome</keyword>